<evidence type="ECO:0000259" key="6">
    <source>
        <dbReference type="Pfam" id="PF00675"/>
    </source>
</evidence>
<keyword evidence="4" id="KW-0862">Zinc</keyword>
<accession>A0A846MM46</accession>
<dbReference type="InterPro" id="IPR050626">
    <property type="entry name" value="Peptidase_M16"/>
</dbReference>
<keyword evidence="5" id="KW-0482">Metalloprotease</keyword>
<comment type="caution">
    <text evidence="8">The sequence shown here is derived from an EMBL/GenBank/DDBJ whole genome shotgun (WGS) entry which is preliminary data.</text>
</comment>
<evidence type="ECO:0000256" key="3">
    <source>
        <dbReference type="ARBA" id="ARBA00022801"/>
    </source>
</evidence>
<name>A0A846MM46_9BACT</name>
<dbReference type="PANTHER" id="PTHR43690">
    <property type="entry name" value="NARDILYSIN"/>
    <property type="match status" value="1"/>
</dbReference>
<dbReference type="InterPro" id="IPR011765">
    <property type="entry name" value="Pept_M16_N"/>
</dbReference>
<evidence type="ECO:0000313" key="8">
    <source>
        <dbReference type="EMBL" id="NIK72549.1"/>
    </source>
</evidence>
<dbReference type="AlphaFoldDB" id="A0A846MM46"/>
<keyword evidence="3" id="KW-0378">Hydrolase</keyword>
<evidence type="ECO:0000313" key="9">
    <source>
        <dbReference type="Proteomes" id="UP000537126"/>
    </source>
</evidence>
<reference evidence="8 9" key="1">
    <citation type="submission" date="2020-03" db="EMBL/GenBank/DDBJ databases">
        <title>Genomic Encyclopedia of Type Strains, Phase IV (KMG-IV): sequencing the most valuable type-strain genomes for metagenomic binning, comparative biology and taxonomic classification.</title>
        <authorList>
            <person name="Goeker M."/>
        </authorList>
    </citation>
    <scope>NUCLEOTIDE SEQUENCE [LARGE SCALE GENOMIC DNA]</scope>
    <source>
        <strain evidence="8 9">DSM 5718</strain>
    </source>
</reference>
<dbReference type="GO" id="GO:0006508">
    <property type="term" value="P:proteolysis"/>
    <property type="evidence" value="ECO:0007669"/>
    <property type="project" value="UniProtKB-KW"/>
</dbReference>
<dbReference type="PANTHER" id="PTHR43690:SF17">
    <property type="entry name" value="PROTEIN YHJJ"/>
    <property type="match status" value="1"/>
</dbReference>
<keyword evidence="2" id="KW-0645">Protease</keyword>
<dbReference type="Pfam" id="PF05193">
    <property type="entry name" value="Peptidase_M16_C"/>
    <property type="match status" value="1"/>
</dbReference>
<proteinExistence type="inferred from homology"/>
<dbReference type="RefSeq" id="WP_166917875.1">
    <property type="nucleotide sequence ID" value="NZ_JAASRN010000001.1"/>
</dbReference>
<dbReference type="Pfam" id="PF00675">
    <property type="entry name" value="Peptidase_M16"/>
    <property type="match status" value="1"/>
</dbReference>
<organism evidence="8 9">
    <name type="scientific">Thermonema lapsum</name>
    <dbReference type="NCBI Taxonomy" id="28195"/>
    <lineage>
        <taxon>Bacteria</taxon>
        <taxon>Pseudomonadati</taxon>
        <taxon>Bacteroidota</taxon>
        <taxon>Cytophagia</taxon>
        <taxon>Cytophagales</taxon>
        <taxon>Thermonemataceae</taxon>
        <taxon>Thermonema</taxon>
    </lineage>
</organism>
<evidence type="ECO:0000256" key="2">
    <source>
        <dbReference type="ARBA" id="ARBA00022670"/>
    </source>
</evidence>
<feature type="domain" description="Peptidase M16 N-terminal" evidence="6">
    <location>
        <begin position="14"/>
        <end position="129"/>
    </location>
</feature>
<comment type="similarity">
    <text evidence="1">Belongs to the peptidase M16 family.</text>
</comment>
<dbReference type="GO" id="GO:0046872">
    <property type="term" value="F:metal ion binding"/>
    <property type="evidence" value="ECO:0007669"/>
    <property type="project" value="InterPro"/>
</dbReference>
<dbReference type="Proteomes" id="UP000537126">
    <property type="component" value="Unassembled WGS sequence"/>
</dbReference>
<dbReference type="GO" id="GO:0008237">
    <property type="term" value="F:metallopeptidase activity"/>
    <property type="evidence" value="ECO:0007669"/>
    <property type="project" value="UniProtKB-KW"/>
</dbReference>
<evidence type="ECO:0000256" key="4">
    <source>
        <dbReference type="ARBA" id="ARBA00022833"/>
    </source>
</evidence>
<gene>
    <name evidence="8" type="ORF">FHS56_000035</name>
</gene>
<dbReference type="Gene3D" id="3.30.830.10">
    <property type="entry name" value="Metalloenzyme, LuxS/M16 peptidase-like"/>
    <property type="match status" value="2"/>
</dbReference>
<keyword evidence="9" id="KW-1185">Reference proteome</keyword>
<dbReference type="InterPro" id="IPR007863">
    <property type="entry name" value="Peptidase_M16_C"/>
</dbReference>
<evidence type="ECO:0000259" key="7">
    <source>
        <dbReference type="Pfam" id="PF05193"/>
    </source>
</evidence>
<dbReference type="InterPro" id="IPR011249">
    <property type="entry name" value="Metalloenz_LuxS/M16"/>
</dbReference>
<dbReference type="EMBL" id="JAASRN010000001">
    <property type="protein sequence ID" value="NIK72549.1"/>
    <property type="molecule type" value="Genomic_DNA"/>
</dbReference>
<protein>
    <submittedName>
        <fullName evidence="8">Putative Zn-dependent peptidase</fullName>
    </submittedName>
</protein>
<feature type="domain" description="Peptidase M16 C-terminal" evidence="7">
    <location>
        <begin position="168"/>
        <end position="344"/>
    </location>
</feature>
<evidence type="ECO:0000256" key="5">
    <source>
        <dbReference type="ARBA" id="ARBA00023049"/>
    </source>
</evidence>
<sequence>MIHFEKFTLPNGLRVIIHEDDTTPMVVVNTLYDVGSRDENPEKTGFAHLFEHLMFGGSAHVDNFDALLQRVGGSSNAFTSNDLTNYYDVLPAANIETALWLESDRMLSLSFKEEVLEVQKKVVIEEFKQRYLNQPYGDVWLHLSPLAYQVHPYRWNTIGKDISHIERATMDDVKDFFFRFYRPQQAILVIAGAVKASHARQLVEKWYGDIPSGEVYYRQLPQEPPQTHARFQEVKAPVPLSAIYKAYHMVGRTHPDYYATLILSSILGNGESSRLHKALVQDKRLFHEIYAYIMGHMDPGLLVIQGKLNEGVAVETGNRAIEEVIEELLQEGVQERELEKVKNQEATQWALGNVELMNRAVGLAYFELLGDAGRIANELEHIRAVSRTDLNRVAAEVMNPNNCSTLFYIADPDSKTNERGILFA</sequence>
<evidence type="ECO:0000256" key="1">
    <source>
        <dbReference type="ARBA" id="ARBA00007261"/>
    </source>
</evidence>
<dbReference type="SUPFAM" id="SSF63411">
    <property type="entry name" value="LuxS/MPP-like metallohydrolase"/>
    <property type="match status" value="2"/>
</dbReference>